<feature type="region of interest" description="Disordered" evidence="4">
    <location>
        <begin position="1230"/>
        <end position="1295"/>
    </location>
</feature>
<dbReference type="InterPro" id="IPR001611">
    <property type="entry name" value="Leu-rich_rpt"/>
</dbReference>
<evidence type="ECO:0000256" key="4">
    <source>
        <dbReference type="SAM" id="MobiDB-lite"/>
    </source>
</evidence>
<feature type="compositionally biased region" description="Basic and acidic residues" evidence="4">
    <location>
        <begin position="125"/>
        <end position="231"/>
    </location>
</feature>
<feature type="compositionally biased region" description="Basic residues" evidence="4">
    <location>
        <begin position="1323"/>
        <end position="1334"/>
    </location>
</feature>
<dbReference type="Pfam" id="PF13855">
    <property type="entry name" value="LRR_8"/>
    <property type="match status" value="1"/>
</dbReference>
<dbReference type="InterPro" id="IPR003591">
    <property type="entry name" value="Leu-rich_rpt_typical-subtyp"/>
</dbReference>
<dbReference type="PANTHER" id="PTHR46652:SF3">
    <property type="entry name" value="LEUCINE-RICH REPEAT-CONTAINING PROTEIN 9"/>
    <property type="match status" value="1"/>
</dbReference>
<dbReference type="SUPFAM" id="SSF52058">
    <property type="entry name" value="L domain-like"/>
    <property type="match status" value="1"/>
</dbReference>
<evidence type="ECO:0000313" key="5">
    <source>
        <dbReference type="EMBL" id="WZN65425.1"/>
    </source>
</evidence>
<feature type="region of interest" description="Disordered" evidence="4">
    <location>
        <begin position="20"/>
        <end position="60"/>
    </location>
</feature>
<dbReference type="PROSITE" id="PS51450">
    <property type="entry name" value="LRR"/>
    <property type="match status" value="2"/>
</dbReference>
<feature type="compositionally biased region" description="Low complexity" evidence="4">
    <location>
        <begin position="1230"/>
        <end position="1244"/>
    </location>
</feature>
<feature type="compositionally biased region" description="Acidic residues" evidence="4">
    <location>
        <begin position="22"/>
        <end position="50"/>
    </location>
</feature>
<evidence type="ECO:0000256" key="1">
    <source>
        <dbReference type="ARBA" id="ARBA00004430"/>
    </source>
</evidence>
<feature type="compositionally biased region" description="Basic and acidic residues" evidence="4">
    <location>
        <begin position="1335"/>
        <end position="1355"/>
    </location>
</feature>
<feature type="compositionally biased region" description="Basic and acidic residues" evidence="4">
    <location>
        <begin position="241"/>
        <end position="266"/>
    </location>
</feature>
<dbReference type="SMART" id="SM00015">
    <property type="entry name" value="IQ"/>
    <property type="match status" value="7"/>
</dbReference>
<dbReference type="PROSITE" id="PS50096">
    <property type="entry name" value="IQ"/>
    <property type="match status" value="2"/>
</dbReference>
<dbReference type="InterPro" id="IPR000048">
    <property type="entry name" value="IQ_motif_EF-hand-BS"/>
</dbReference>
<dbReference type="InterPro" id="IPR032675">
    <property type="entry name" value="LRR_dom_sf"/>
</dbReference>
<dbReference type="Pfam" id="PF00612">
    <property type="entry name" value="IQ"/>
    <property type="match status" value="2"/>
</dbReference>
<dbReference type="PANTHER" id="PTHR46652">
    <property type="entry name" value="LEUCINE-RICH REPEAT AND IQ DOMAIN-CONTAINING PROTEIN 1-RELATED"/>
    <property type="match status" value="1"/>
</dbReference>
<sequence>MEEPGFEPSPEDEEAFRLELEALGDSECSDTESESGDGGESSSDDDEAGEEPTCSQADDFSASLSNLKTLFRKREEKLHDYEDVLTTLSENIRDSTQRLKPSKVDDDGGKENEAASDTGPGGGGRAEEGAKDAELSEEILREAASRDAAARKFRLVEQERERQREKQREELERRAAEEVARREEESRAEMERLERESQARMEAIEESFKQAELELAREAEKEREEAERMEREAEEQMAQLREQREREERRDAERRDRRAKMEEAGREERRRAALVDLRASVAARAIQRHYRDFRVKKVAAVKIQASVRRRRAEKMAEEAKALREAAVLVQSAARGLLARRLLRSHKMARTVQTHFRGRSAARKLRVCLRSVVKIQAHVRMWPRRAEFDQAKRGALAIQSHFRMCRERRRLVGMVRAANVIAAAWRKHSAEKTSAEDLSRKVEDCATKGSLHEMRSLAALLGKAGRRGGELLRRLQRGLDQRCREAASSLVKAGRQGLDVLSSSESPGLPLADAGVRASAEGLGMAQALRDLDAIEALTSSLADRKKARESCTIVLGNASPKSEPAPMKDLAYAWSMEEERSALLATLFWPRAYAVMSLRQQKYLLNYDPARERRKVHPLALNAGHYPQLAEPAKRNELTEEMLALNSPWIRVGEVTDLDLSLEGLTSVKEIRKCKGLRKLCLNSNSTRSLEGLEGCPMLEELSMKGNALRGAEELKAASRMRALHLDGNAIHSVGFASTMKSLREFTADDNRIEVFACEAALMGSLEVLSVAGNRIKDLGSIPDLAGLRELNLSRNHIQAFDGLERCTRLGKVNLSNNYICAVPSANKMNALASLTELRLSKNRLTAFPFACLSLPSLRALHLDENSIAETEPVLGCPLLETLELAFNDIKGLDSVANLSGCQRLKFLNLSENPVAGTSHFAAAARRLLPSLAELNNEPVEAGGEASGAARLGTSLLKWSCVRKLNPERLMQNSPDQLLTARAQAETYLSNHTLAARHAPLVACFADSRSKSKETWRSGIASQWADSTRDALRLTESECEDPECHQRVFSSNPDFYAKRTDFRSREASKIQSCWRRFFAARRSYRKSSEGRQKAALAIQGGWRRLKLRRRPEYSAAKDELLRLRRERTRRESERRARAAVSIQASWRGHKVRSYLERARMSAKYVDADDGFDLSDLDDDMDFLRDFESQADQFLSTVVLPPPAQAARTPKPPAYHSVQEPALHLSPPARMAEEPAAAAASPALAVTRTPNRPSPVAERSKTNLSSQATSPLSAAPSQATLRASESSLSVHEEKRQAKMERIATEWGFKDQATAALFMKKRNKMVRQQQKRKAQMKMRDPSVRYRKFKEATGRHEPLQFSPEARHKTGKALSLARGSVLGPSSREGRRQRGSPAREFSGASTHAGPRQRQSRLLRDSDENSVSTISMGSDEVHGGGSSVDPHAIAMDYLRGGGGGGGGGGRNGGRTVPVKVNNWSM</sequence>
<dbReference type="InterPro" id="IPR050836">
    <property type="entry name" value="SDS22/Internalin_LRR"/>
</dbReference>
<evidence type="ECO:0000256" key="2">
    <source>
        <dbReference type="ARBA" id="ARBA00022614"/>
    </source>
</evidence>
<dbReference type="EMBL" id="CP151512">
    <property type="protein sequence ID" value="WZN65425.1"/>
    <property type="molecule type" value="Genomic_DNA"/>
</dbReference>
<feature type="compositionally biased region" description="Gly residues" evidence="4">
    <location>
        <begin position="1449"/>
        <end position="1462"/>
    </location>
</feature>
<feature type="region of interest" description="Disordered" evidence="4">
    <location>
        <begin position="87"/>
        <end position="266"/>
    </location>
</feature>
<dbReference type="InterPro" id="IPR025875">
    <property type="entry name" value="Leu-rich_rpt_4"/>
</dbReference>
<feature type="compositionally biased region" description="Polar residues" evidence="4">
    <location>
        <begin position="1261"/>
        <end position="1288"/>
    </location>
</feature>
<comment type="subcellular location">
    <subcellularLocation>
        <location evidence="1">Cytoplasm</location>
        <location evidence="1">Cytoskeleton</location>
        <location evidence="1">Cilium axoneme</location>
    </subcellularLocation>
</comment>
<feature type="compositionally biased region" description="Basic and acidic residues" evidence="4">
    <location>
        <begin position="91"/>
        <end position="113"/>
    </location>
</feature>
<proteinExistence type="predicted"/>
<feature type="region of interest" description="Disordered" evidence="4">
    <location>
        <begin position="1323"/>
        <end position="1475"/>
    </location>
</feature>
<dbReference type="Gene3D" id="1.20.5.190">
    <property type="match status" value="2"/>
</dbReference>
<keyword evidence="2" id="KW-0433">Leucine-rich repeat</keyword>
<organism evidence="5 6">
    <name type="scientific">Chloropicon roscoffensis</name>
    <dbReference type="NCBI Taxonomy" id="1461544"/>
    <lineage>
        <taxon>Eukaryota</taxon>
        <taxon>Viridiplantae</taxon>
        <taxon>Chlorophyta</taxon>
        <taxon>Chloropicophyceae</taxon>
        <taxon>Chloropicales</taxon>
        <taxon>Chloropicaceae</taxon>
        <taxon>Chloropicon</taxon>
    </lineage>
</organism>
<protein>
    <submittedName>
        <fullName evidence="5">Internalin A</fullName>
    </submittedName>
</protein>
<dbReference type="Proteomes" id="UP001472866">
    <property type="component" value="Chromosome 12"/>
</dbReference>
<reference evidence="5 6" key="1">
    <citation type="submission" date="2024-03" db="EMBL/GenBank/DDBJ databases">
        <title>Complete genome sequence of the green alga Chloropicon roscoffensis RCC1871.</title>
        <authorList>
            <person name="Lemieux C."/>
            <person name="Pombert J.-F."/>
            <person name="Otis C."/>
            <person name="Turmel M."/>
        </authorList>
    </citation>
    <scope>NUCLEOTIDE SEQUENCE [LARGE SCALE GENOMIC DNA]</scope>
    <source>
        <strain evidence="5 6">RCC1871</strain>
    </source>
</reference>
<gene>
    <name evidence="5" type="ORF">HKI87_12g69830</name>
</gene>
<keyword evidence="6" id="KW-1185">Reference proteome</keyword>
<dbReference type="GO" id="GO:0005930">
    <property type="term" value="C:axoneme"/>
    <property type="evidence" value="ECO:0007669"/>
    <property type="project" value="UniProtKB-SubCell"/>
</dbReference>
<accession>A0AAX4PGH4</accession>
<keyword evidence="3" id="KW-0677">Repeat</keyword>
<evidence type="ECO:0000313" key="6">
    <source>
        <dbReference type="Proteomes" id="UP001472866"/>
    </source>
</evidence>
<dbReference type="Gene3D" id="3.80.10.10">
    <property type="entry name" value="Ribonuclease Inhibitor"/>
    <property type="match status" value="2"/>
</dbReference>
<dbReference type="SMART" id="SM00369">
    <property type="entry name" value="LRR_TYP"/>
    <property type="match status" value="4"/>
</dbReference>
<dbReference type="Pfam" id="PF12799">
    <property type="entry name" value="LRR_4"/>
    <property type="match status" value="1"/>
</dbReference>
<name>A0AAX4PGH4_9CHLO</name>
<evidence type="ECO:0000256" key="3">
    <source>
        <dbReference type="ARBA" id="ARBA00022737"/>
    </source>
</evidence>